<feature type="transmembrane region" description="Helical" evidence="9">
    <location>
        <begin position="35"/>
        <end position="59"/>
    </location>
</feature>
<keyword evidence="2 9" id="KW-1003">Cell membrane</keyword>
<dbReference type="EMBL" id="FOHV01000015">
    <property type="protein sequence ID" value="SET30501.1"/>
    <property type="molecule type" value="Genomic_DNA"/>
</dbReference>
<proteinExistence type="inferred from homology"/>
<dbReference type="InterPro" id="IPR030470">
    <property type="entry name" value="UbiA_prenylTrfase_CS"/>
</dbReference>
<dbReference type="AlphaFoldDB" id="A0A1I0DEE6"/>
<comment type="pathway">
    <text evidence="9">Porphyrin-containing compound metabolism; heme O biosynthesis; heme O from protoheme: step 1/1.</text>
</comment>
<evidence type="ECO:0000256" key="7">
    <source>
        <dbReference type="ARBA" id="ARBA00023136"/>
    </source>
</evidence>
<comment type="catalytic activity">
    <reaction evidence="8 9">
        <text>heme b + (2E,6E)-farnesyl diphosphate + H2O = Fe(II)-heme o + diphosphate</text>
        <dbReference type="Rhea" id="RHEA:28070"/>
        <dbReference type="ChEBI" id="CHEBI:15377"/>
        <dbReference type="ChEBI" id="CHEBI:33019"/>
        <dbReference type="ChEBI" id="CHEBI:60344"/>
        <dbReference type="ChEBI" id="CHEBI:60530"/>
        <dbReference type="ChEBI" id="CHEBI:175763"/>
        <dbReference type="EC" id="2.5.1.141"/>
    </reaction>
</comment>
<dbReference type="NCBIfam" id="NF003348">
    <property type="entry name" value="PRK04375.1-1"/>
    <property type="match status" value="1"/>
</dbReference>
<dbReference type="EC" id="2.5.1.141" evidence="9"/>
<dbReference type="RefSeq" id="WP_218139510.1">
    <property type="nucleotide sequence ID" value="NZ_FOHV01000015.1"/>
</dbReference>
<feature type="transmembrane region" description="Helical" evidence="9">
    <location>
        <begin position="208"/>
        <end position="225"/>
    </location>
</feature>
<keyword evidence="11" id="KW-1185">Reference proteome</keyword>
<dbReference type="PROSITE" id="PS00943">
    <property type="entry name" value="UBIA"/>
    <property type="match status" value="1"/>
</dbReference>
<dbReference type="HAMAP" id="MF_00154">
    <property type="entry name" value="CyoE_CtaB"/>
    <property type="match status" value="1"/>
</dbReference>
<dbReference type="FunFam" id="1.10.357.140:FF:000001">
    <property type="entry name" value="Protoheme IX farnesyltransferase"/>
    <property type="match status" value="1"/>
</dbReference>
<keyword evidence="6 9" id="KW-0350">Heme biosynthesis</keyword>
<gene>
    <name evidence="9" type="primary">cyoE</name>
    <name evidence="10" type="ORF">SAMN02583745_01952</name>
</gene>
<comment type="similarity">
    <text evidence="9">Belongs to the UbiA prenyltransferase family. Protoheme IX farnesyltransferase subfamily.</text>
</comment>
<dbReference type="InterPro" id="IPR006369">
    <property type="entry name" value="Protohaem_IX_farnesylTrfase"/>
</dbReference>
<organism evidence="10 11">
    <name type="scientific">Thorsellia anophelis DSM 18579</name>
    <dbReference type="NCBI Taxonomy" id="1123402"/>
    <lineage>
        <taxon>Bacteria</taxon>
        <taxon>Pseudomonadati</taxon>
        <taxon>Pseudomonadota</taxon>
        <taxon>Gammaproteobacteria</taxon>
        <taxon>Enterobacterales</taxon>
        <taxon>Thorselliaceae</taxon>
        <taxon>Thorsellia</taxon>
    </lineage>
</organism>
<evidence type="ECO:0000313" key="10">
    <source>
        <dbReference type="EMBL" id="SET30501.1"/>
    </source>
</evidence>
<evidence type="ECO:0000256" key="4">
    <source>
        <dbReference type="ARBA" id="ARBA00022692"/>
    </source>
</evidence>
<evidence type="ECO:0000256" key="6">
    <source>
        <dbReference type="ARBA" id="ARBA00023133"/>
    </source>
</evidence>
<feature type="transmembrane region" description="Helical" evidence="9">
    <location>
        <begin position="283"/>
        <end position="300"/>
    </location>
</feature>
<comment type="subcellular location">
    <subcellularLocation>
        <location evidence="1 9">Cell membrane</location>
        <topology evidence="1 9">Multi-pass membrane protein</topology>
    </subcellularLocation>
</comment>
<feature type="transmembrane region" description="Helical" evidence="9">
    <location>
        <begin position="159"/>
        <end position="181"/>
    </location>
</feature>
<evidence type="ECO:0000313" key="11">
    <source>
        <dbReference type="Proteomes" id="UP000242642"/>
    </source>
</evidence>
<dbReference type="PANTHER" id="PTHR43448:SF2">
    <property type="entry name" value="PROTOHEME IX FARNESYLTRANSFERASE, MITOCHONDRIAL"/>
    <property type="match status" value="1"/>
</dbReference>
<reference evidence="11" key="1">
    <citation type="submission" date="2016-10" db="EMBL/GenBank/DDBJ databases">
        <authorList>
            <person name="Varghese N."/>
            <person name="Submissions S."/>
        </authorList>
    </citation>
    <scope>NUCLEOTIDE SEQUENCE [LARGE SCALE GENOMIC DNA]</scope>
    <source>
        <strain evidence="11">DSM 18579</strain>
    </source>
</reference>
<evidence type="ECO:0000256" key="9">
    <source>
        <dbReference type="HAMAP-Rule" id="MF_00154"/>
    </source>
</evidence>
<dbReference type="GO" id="GO:0048034">
    <property type="term" value="P:heme O biosynthetic process"/>
    <property type="evidence" value="ECO:0007669"/>
    <property type="project" value="UniProtKB-UniRule"/>
</dbReference>
<feature type="transmembrane region" description="Helical" evidence="9">
    <location>
        <begin position="231"/>
        <end position="248"/>
    </location>
</feature>
<keyword evidence="5 9" id="KW-1133">Transmembrane helix</keyword>
<dbReference type="NCBIfam" id="TIGR01473">
    <property type="entry name" value="cyoE_ctaB"/>
    <property type="match status" value="1"/>
</dbReference>
<dbReference type="STRING" id="1123402.SAMN02583745_01952"/>
<evidence type="ECO:0000256" key="5">
    <source>
        <dbReference type="ARBA" id="ARBA00022989"/>
    </source>
</evidence>
<evidence type="ECO:0000256" key="3">
    <source>
        <dbReference type="ARBA" id="ARBA00022679"/>
    </source>
</evidence>
<protein>
    <recommendedName>
        <fullName evidence="9">Protoheme IX farnesyltransferase</fullName>
        <ecNumber evidence="9">2.5.1.141</ecNumber>
    </recommendedName>
    <alternativeName>
        <fullName evidence="9">Heme B farnesyltransferase</fullName>
    </alternativeName>
    <alternativeName>
        <fullName evidence="9">Heme O synthase</fullName>
    </alternativeName>
</protein>
<comment type="function">
    <text evidence="9">Converts heme B (protoheme IX) to heme O by substitution of the vinyl group on carbon 2 of heme B porphyrin ring with a hydroxyethyl farnesyl side group.</text>
</comment>
<feature type="transmembrane region" description="Helical" evidence="9">
    <location>
        <begin position="80"/>
        <end position="104"/>
    </location>
</feature>
<comment type="miscellaneous">
    <text evidence="9">Carbon 2 of the heme B porphyrin ring is defined according to the Fischer nomenclature.</text>
</comment>
<keyword evidence="7 9" id="KW-0472">Membrane</keyword>
<dbReference type="InterPro" id="IPR044878">
    <property type="entry name" value="UbiA_sf"/>
</dbReference>
<dbReference type="UniPathway" id="UPA00834">
    <property type="reaction ID" value="UER00712"/>
</dbReference>
<sequence length="302" mass="32900">MLKAYIQLTKPGIIFGNLIAVTGGYLLATRGAFDIVSFIITNLGVALIIAGGCVANNLIDRDIDALMQRTKNRASVTGEVSFQNGLIYSLLLSLAGLFLLFFYINPLSSVLGLSGLIIYVGLYSLYFKRHSIHGTFVGSFSGAIPPMIGYVAVINRLDISALLILLMFSIWQMPHAFAIALNRYSDYANANIPVLPHVKGVKRAKRDSLIYCILFLILSVALGLVEPKRVIFTASSLVLGIYWCYLAYKLLKSKGVTSQETSDEVVGQGVVLSQDEQQAAKKMFIFSIVLISLLSGAMAIPF</sequence>
<dbReference type="CDD" id="cd13957">
    <property type="entry name" value="PT_UbiA_Cox10"/>
    <property type="match status" value="1"/>
</dbReference>
<keyword evidence="3 9" id="KW-0808">Transferase</keyword>
<dbReference type="Pfam" id="PF01040">
    <property type="entry name" value="UbiA"/>
    <property type="match status" value="1"/>
</dbReference>
<evidence type="ECO:0000256" key="2">
    <source>
        <dbReference type="ARBA" id="ARBA00022475"/>
    </source>
</evidence>
<dbReference type="PANTHER" id="PTHR43448">
    <property type="entry name" value="PROTOHEME IX FARNESYLTRANSFERASE, MITOCHONDRIAL"/>
    <property type="match status" value="1"/>
</dbReference>
<dbReference type="GO" id="GO:0008495">
    <property type="term" value="F:protoheme IX farnesyltransferase activity"/>
    <property type="evidence" value="ECO:0007669"/>
    <property type="project" value="UniProtKB-UniRule"/>
</dbReference>
<accession>A0A1I0DEE6</accession>
<keyword evidence="4 9" id="KW-0812">Transmembrane</keyword>
<dbReference type="Proteomes" id="UP000242642">
    <property type="component" value="Unassembled WGS sequence"/>
</dbReference>
<feature type="transmembrane region" description="Helical" evidence="9">
    <location>
        <begin position="110"/>
        <end position="127"/>
    </location>
</feature>
<feature type="transmembrane region" description="Helical" evidence="9">
    <location>
        <begin position="134"/>
        <end position="153"/>
    </location>
</feature>
<evidence type="ECO:0000256" key="8">
    <source>
        <dbReference type="ARBA" id="ARBA00047690"/>
    </source>
</evidence>
<dbReference type="InterPro" id="IPR000537">
    <property type="entry name" value="UbiA_prenyltransferase"/>
</dbReference>
<feature type="transmembrane region" description="Helical" evidence="9">
    <location>
        <begin position="12"/>
        <end position="29"/>
    </location>
</feature>
<name>A0A1I0DEE6_9GAMM</name>
<dbReference type="GO" id="GO:0005886">
    <property type="term" value="C:plasma membrane"/>
    <property type="evidence" value="ECO:0007669"/>
    <property type="project" value="UniProtKB-SubCell"/>
</dbReference>
<evidence type="ECO:0000256" key="1">
    <source>
        <dbReference type="ARBA" id="ARBA00004651"/>
    </source>
</evidence>
<dbReference type="Gene3D" id="1.10.357.140">
    <property type="entry name" value="UbiA prenyltransferase"/>
    <property type="match status" value="1"/>
</dbReference>